<name>A0A1B2EQT1_9HYPH</name>
<dbReference type="EMBL" id="CP016617">
    <property type="protein sequence ID" value="ANY82320.1"/>
    <property type="molecule type" value="Genomic_DNA"/>
</dbReference>
<sequence>MKLKKVLALAALAAVASLPAQAAWPERPITLIVPWAAGGGTDAVARMLAAGLEKELGKPINVVNRTGGGGVVGHTEIVNAKPDGYTIGLATAEVTTYYWSNTAPFTYEQLTPIALVNFDASAFNVSASSSWQDLKGALEDIRKQPVGHYKLSGMAAGAAYHLAFAGLLKLEGINPKSVTVVPSQGAAPGFQELASGGVQIVPSSLPEGKPMIDAGRVKSLAVLAKEKIAAFPNVPTVKEATGKDYSGGTWRGIAAPAGLPPEVTARLVAAVEKVATGPEYTAFLNERGFGYAFEKGDAFRTFLAEQHKNNGEVMADLGLKLRQ</sequence>
<evidence type="ECO:0000256" key="1">
    <source>
        <dbReference type="ARBA" id="ARBA00006987"/>
    </source>
</evidence>
<dbReference type="Gene3D" id="3.40.190.150">
    <property type="entry name" value="Bordetella uptake gene, domain 1"/>
    <property type="match status" value="1"/>
</dbReference>
<dbReference type="PIRSF" id="PIRSF017082">
    <property type="entry name" value="YflP"/>
    <property type="match status" value="1"/>
</dbReference>
<dbReference type="KEGG" id="moc:BB934_28800"/>
<dbReference type="RefSeq" id="WP_099513433.1">
    <property type="nucleotide sequence ID" value="NZ_CP016617.1"/>
</dbReference>
<feature type="chain" id="PRO_5008536384" evidence="2">
    <location>
        <begin position="23"/>
        <end position="323"/>
    </location>
</feature>
<dbReference type="CDD" id="cd07012">
    <property type="entry name" value="PBP2_Bug_TTT"/>
    <property type="match status" value="1"/>
</dbReference>
<keyword evidence="2" id="KW-0732">Signal</keyword>
<keyword evidence="3" id="KW-0614">Plasmid</keyword>
<gene>
    <name evidence="3" type="ORF">BB934_28800</name>
</gene>
<geneLocation type="plasmid" evidence="3">
    <name>unnamed1</name>
</geneLocation>
<proteinExistence type="inferred from homology"/>
<dbReference type="Gene3D" id="3.40.190.10">
    <property type="entry name" value="Periplasmic binding protein-like II"/>
    <property type="match status" value="1"/>
</dbReference>
<dbReference type="PANTHER" id="PTHR42928">
    <property type="entry name" value="TRICARBOXYLATE-BINDING PROTEIN"/>
    <property type="match status" value="1"/>
</dbReference>
<feature type="signal peptide" evidence="2">
    <location>
        <begin position="1"/>
        <end position="22"/>
    </location>
</feature>
<dbReference type="InterPro" id="IPR005064">
    <property type="entry name" value="BUG"/>
</dbReference>
<evidence type="ECO:0000313" key="3">
    <source>
        <dbReference type="EMBL" id="ANY82320.1"/>
    </source>
</evidence>
<accession>A0A1B2EQT1</accession>
<evidence type="ECO:0000256" key="2">
    <source>
        <dbReference type="SAM" id="SignalP"/>
    </source>
</evidence>
<dbReference type="InterPro" id="IPR042100">
    <property type="entry name" value="Bug_dom1"/>
</dbReference>
<dbReference type="PANTHER" id="PTHR42928:SF5">
    <property type="entry name" value="BLR1237 PROTEIN"/>
    <property type="match status" value="1"/>
</dbReference>
<protein>
    <submittedName>
        <fullName evidence="3">ABC transporter substrate-binding protein</fullName>
    </submittedName>
</protein>
<organism evidence="3">
    <name type="scientific">Microvirga ossetica</name>
    <dbReference type="NCBI Taxonomy" id="1882682"/>
    <lineage>
        <taxon>Bacteria</taxon>
        <taxon>Pseudomonadati</taxon>
        <taxon>Pseudomonadota</taxon>
        <taxon>Alphaproteobacteria</taxon>
        <taxon>Hyphomicrobiales</taxon>
        <taxon>Methylobacteriaceae</taxon>
        <taxon>Microvirga</taxon>
    </lineage>
</organism>
<reference evidence="3" key="1">
    <citation type="submission" date="2016-07" db="EMBL/GenBank/DDBJ databases">
        <title>Microvirga ossetica sp. nov. a new species of rhizobia isolated from root nodules of the legume species Vicia alpestris Steven originated from North Ossetia region in the Caucasus.</title>
        <authorList>
            <person name="Safronova V.I."/>
            <person name="Kuznetsova I.G."/>
            <person name="Sazanova A.L."/>
            <person name="Belimov A."/>
            <person name="Andronov E."/>
            <person name="Osledkin Y.S."/>
            <person name="Onishchuk O.P."/>
            <person name="Kurchak O.N."/>
            <person name="Shaposhnikov A.I."/>
            <person name="Willems A."/>
            <person name="Tikhonovich I.A."/>
        </authorList>
    </citation>
    <scope>NUCLEOTIDE SEQUENCE [LARGE SCALE GENOMIC DNA]</scope>
    <source>
        <strain evidence="3">V5/3M</strain>
        <plasmid evidence="3">unnamed1</plasmid>
    </source>
</reference>
<dbReference type="OrthoDB" id="8443386at2"/>
<comment type="similarity">
    <text evidence="1">Belongs to the UPF0065 (bug) family.</text>
</comment>
<dbReference type="AlphaFoldDB" id="A0A1B2EQT1"/>
<dbReference type="SUPFAM" id="SSF53850">
    <property type="entry name" value="Periplasmic binding protein-like II"/>
    <property type="match status" value="1"/>
</dbReference>
<dbReference type="Pfam" id="PF03401">
    <property type="entry name" value="TctC"/>
    <property type="match status" value="1"/>
</dbReference>